<keyword evidence="2" id="KW-1185">Reference proteome</keyword>
<sequence length="152" mass="16907">MKRQARKSHSCLYTFLLSSPNSGLVKWKDKYCYVTSSHKFSVTRIETKLLLLGPLPTAAASPYSFRTDPLPSSPFHSKLPGPIKPVIKLRGHVKKRCASDTNILLLPVAGVRQMVIVDLRNRLLSSFLSVLQGSADDTQTVAAQTKEWILQT</sequence>
<dbReference type="AlphaFoldDB" id="A0A4Y2K2M0"/>
<dbReference type="EMBL" id="BGPR01004161">
    <property type="protein sequence ID" value="GBM96620.1"/>
    <property type="molecule type" value="Genomic_DNA"/>
</dbReference>
<comment type="caution">
    <text evidence="1">The sequence shown here is derived from an EMBL/GenBank/DDBJ whole genome shotgun (WGS) entry which is preliminary data.</text>
</comment>
<gene>
    <name evidence="1" type="ORF">AVEN_273156_1</name>
</gene>
<organism evidence="1 2">
    <name type="scientific">Araneus ventricosus</name>
    <name type="common">Orbweaver spider</name>
    <name type="synonym">Epeira ventricosa</name>
    <dbReference type="NCBI Taxonomy" id="182803"/>
    <lineage>
        <taxon>Eukaryota</taxon>
        <taxon>Metazoa</taxon>
        <taxon>Ecdysozoa</taxon>
        <taxon>Arthropoda</taxon>
        <taxon>Chelicerata</taxon>
        <taxon>Arachnida</taxon>
        <taxon>Araneae</taxon>
        <taxon>Araneomorphae</taxon>
        <taxon>Entelegynae</taxon>
        <taxon>Araneoidea</taxon>
        <taxon>Araneidae</taxon>
        <taxon>Araneus</taxon>
    </lineage>
</organism>
<evidence type="ECO:0000313" key="1">
    <source>
        <dbReference type="EMBL" id="GBM96620.1"/>
    </source>
</evidence>
<dbReference type="Proteomes" id="UP000499080">
    <property type="component" value="Unassembled WGS sequence"/>
</dbReference>
<protein>
    <submittedName>
        <fullName evidence="1">Uncharacterized protein</fullName>
    </submittedName>
</protein>
<accession>A0A4Y2K2M0</accession>
<reference evidence="1 2" key="1">
    <citation type="journal article" date="2019" name="Sci. Rep.">
        <title>Orb-weaving spider Araneus ventricosus genome elucidates the spidroin gene catalogue.</title>
        <authorList>
            <person name="Kono N."/>
            <person name="Nakamura H."/>
            <person name="Ohtoshi R."/>
            <person name="Moran D.A.P."/>
            <person name="Shinohara A."/>
            <person name="Yoshida Y."/>
            <person name="Fujiwara M."/>
            <person name="Mori M."/>
            <person name="Tomita M."/>
            <person name="Arakawa K."/>
        </authorList>
    </citation>
    <scope>NUCLEOTIDE SEQUENCE [LARGE SCALE GENOMIC DNA]</scope>
</reference>
<evidence type="ECO:0000313" key="2">
    <source>
        <dbReference type="Proteomes" id="UP000499080"/>
    </source>
</evidence>
<name>A0A4Y2K2M0_ARAVE</name>
<proteinExistence type="predicted"/>